<protein>
    <submittedName>
        <fullName evidence="1">Uncharacterized protein</fullName>
    </submittedName>
</protein>
<gene>
    <name evidence="1" type="ORF">T07_10100</name>
</gene>
<reference evidence="1 2" key="1">
    <citation type="submission" date="2015-01" db="EMBL/GenBank/DDBJ databases">
        <title>Evolution of Trichinella species and genotypes.</title>
        <authorList>
            <person name="Korhonen P.K."/>
            <person name="Edoardo P."/>
            <person name="Giuseppe L.R."/>
            <person name="Gasser R.B."/>
        </authorList>
    </citation>
    <scope>NUCLEOTIDE SEQUENCE [LARGE SCALE GENOMIC DNA]</scope>
    <source>
        <strain evidence="1">ISS37</strain>
    </source>
</reference>
<dbReference type="OrthoDB" id="10492474at2759"/>
<sequence length="74" mass="8493">MLNKHQLCLKLEKELRELRGSSMRLHRKIGTANMDKLLYKMWNNGLSSGKVHQLFGSSGKNLNMTSPKLKSLHD</sequence>
<name>A0A0V0RXA7_9BILA</name>
<evidence type="ECO:0000313" key="1">
    <source>
        <dbReference type="EMBL" id="KRX19120.1"/>
    </source>
</evidence>
<organism evidence="1 2">
    <name type="scientific">Trichinella nelsoni</name>
    <dbReference type="NCBI Taxonomy" id="6336"/>
    <lineage>
        <taxon>Eukaryota</taxon>
        <taxon>Metazoa</taxon>
        <taxon>Ecdysozoa</taxon>
        <taxon>Nematoda</taxon>
        <taxon>Enoplea</taxon>
        <taxon>Dorylaimia</taxon>
        <taxon>Trichinellida</taxon>
        <taxon>Trichinellidae</taxon>
        <taxon>Trichinella</taxon>
    </lineage>
</organism>
<proteinExistence type="predicted"/>
<accession>A0A0V0RXA7</accession>
<keyword evidence="2" id="KW-1185">Reference proteome</keyword>
<dbReference type="AlphaFoldDB" id="A0A0V0RXA7"/>
<evidence type="ECO:0000313" key="2">
    <source>
        <dbReference type="Proteomes" id="UP000054630"/>
    </source>
</evidence>
<dbReference type="EMBL" id="JYDL01000063">
    <property type="protein sequence ID" value="KRX19120.1"/>
    <property type="molecule type" value="Genomic_DNA"/>
</dbReference>
<comment type="caution">
    <text evidence="1">The sequence shown here is derived from an EMBL/GenBank/DDBJ whole genome shotgun (WGS) entry which is preliminary data.</text>
</comment>
<dbReference type="Proteomes" id="UP000054630">
    <property type="component" value="Unassembled WGS sequence"/>
</dbReference>